<keyword evidence="3 4" id="KW-0732">Signal</keyword>
<keyword evidence="6" id="KW-1185">Reference proteome</keyword>
<gene>
    <name evidence="5" type="ORF">GCM10022252_35240</name>
</gene>
<sequence length="423" mass="44343">MKQPIKQHGLRTAALAALAAGTLATSAACGSGFDDSAGQSSAPQSSGPASLQVLIGSSGDAETNALRAAAQTWSASSGSTATITPAQDLTQQLGQAFAGSNPPDVFYVDAARFADYASVGALEPYADKISDAADFYPGLRETFTHDGTFYCVPKDFSTLALIVNDDLWKKAGLTDADVPTTWEQLTAVSKTLKEKVPDVTPLVIGDTRDRVGAFMVEAGGWIVSPDGKQATADTPENVAGLSYVQGLLKEKLAQFPKQVDAGWGGEAFGKAKAVMTIEGNWIKGAMKADYPDVKYSAHELPAGPKGKGTLSFTTCWGIAAKSKHKEQAIAFVEAMTKADQQMAFAKAFGVMPSRQSAKDAFTQAFPEDAPFVDSAEYAQGPVNAPKMDSVLADFDTAIQQLPAGDPKKILANLQKNTQAALGN</sequence>
<dbReference type="SUPFAM" id="SSF53850">
    <property type="entry name" value="Periplasmic binding protein-like II"/>
    <property type="match status" value="1"/>
</dbReference>
<dbReference type="Pfam" id="PF01547">
    <property type="entry name" value="SBP_bac_1"/>
    <property type="match status" value="1"/>
</dbReference>
<comment type="similarity">
    <text evidence="1">Belongs to the bacterial solute-binding protein 1 family.</text>
</comment>
<dbReference type="EMBL" id="BAABAQ010000005">
    <property type="protein sequence ID" value="GAA4192969.1"/>
    <property type="molecule type" value="Genomic_DNA"/>
</dbReference>
<evidence type="ECO:0000313" key="6">
    <source>
        <dbReference type="Proteomes" id="UP001501251"/>
    </source>
</evidence>
<dbReference type="InterPro" id="IPR006059">
    <property type="entry name" value="SBP"/>
</dbReference>
<dbReference type="PROSITE" id="PS51257">
    <property type="entry name" value="PROKAR_LIPOPROTEIN"/>
    <property type="match status" value="1"/>
</dbReference>
<keyword evidence="2" id="KW-0813">Transport</keyword>
<feature type="chain" id="PRO_5046926335" description="ABC transporter substrate-binding protein" evidence="4">
    <location>
        <begin position="28"/>
        <end position="423"/>
    </location>
</feature>
<dbReference type="PANTHER" id="PTHR30061:SF50">
    <property type="entry name" value="MALTOSE_MALTODEXTRIN-BINDING PERIPLASMIC PROTEIN"/>
    <property type="match status" value="1"/>
</dbReference>
<dbReference type="Gene3D" id="3.40.190.10">
    <property type="entry name" value="Periplasmic binding protein-like II"/>
    <property type="match status" value="1"/>
</dbReference>
<reference evidence="6" key="1">
    <citation type="journal article" date="2019" name="Int. J. Syst. Evol. Microbiol.">
        <title>The Global Catalogue of Microorganisms (GCM) 10K type strain sequencing project: providing services to taxonomists for standard genome sequencing and annotation.</title>
        <authorList>
            <consortium name="The Broad Institute Genomics Platform"/>
            <consortium name="The Broad Institute Genome Sequencing Center for Infectious Disease"/>
            <person name="Wu L."/>
            <person name="Ma J."/>
        </authorList>
    </citation>
    <scope>NUCLEOTIDE SEQUENCE [LARGE SCALE GENOMIC DNA]</scope>
    <source>
        <strain evidence="6">JCM 17388</strain>
    </source>
</reference>
<accession>A0ABP8AXK0</accession>
<feature type="signal peptide" evidence="4">
    <location>
        <begin position="1"/>
        <end position="27"/>
    </location>
</feature>
<comment type="caution">
    <text evidence="5">The sequence shown here is derived from an EMBL/GenBank/DDBJ whole genome shotgun (WGS) entry which is preliminary data.</text>
</comment>
<evidence type="ECO:0000313" key="5">
    <source>
        <dbReference type="EMBL" id="GAA4192969.1"/>
    </source>
</evidence>
<dbReference type="Proteomes" id="UP001501251">
    <property type="component" value="Unassembled WGS sequence"/>
</dbReference>
<proteinExistence type="inferred from homology"/>
<evidence type="ECO:0000256" key="3">
    <source>
        <dbReference type="ARBA" id="ARBA00022729"/>
    </source>
</evidence>
<dbReference type="PANTHER" id="PTHR30061">
    <property type="entry name" value="MALTOSE-BINDING PERIPLASMIC PROTEIN"/>
    <property type="match status" value="1"/>
</dbReference>
<evidence type="ECO:0000256" key="4">
    <source>
        <dbReference type="SAM" id="SignalP"/>
    </source>
</evidence>
<organism evidence="5 6">
    <name type="scientific">Streptosporangium oxazolinicum</name>
    <dbReference type="NCBI Taxonomy" id="909287"/>
    <lineage>
        <taxon>Bacteria</taxon>
        <taxon>Bacillati</taxon>
        <taxon>Actinomycetota</taxon>
        <taxon>Actinomycetes</taxon>
        <taxon>Streptosporangiales</taxon>
        <taxon>Streptosporangiaceae</taxon>
        <taxon>Streptosporangium</taxon>
    </lineage>
</organism>
<name>A0ABP8AXK0_9ACTN</name>
<evidence type="ECO:0000256" key="2">
    <source>
        <dbReference type="ARBA" id="ARBA00022448"/>
    </source>
</evidence>
<dbReference type="RefSeq" id="WP_344918983.1">
    <property type="nucleotide sequence ID" value="NZ_BAABAQ010000005.1"/>
</dbReference>
<evidence type="ECO:0000256" key="1">
    <source>
        <dbReference type="ARBA" id="ARBA00008520"/>
    </source>
</evidence>
<protein>
    <recommendedName>
        <fullName evidence="7">ABC transporter substrate-binding protein</fullName>
    </recommendedName>
</protein>
<evidence type="ECO:0008006" key="7">
    <source>
        <dbReference type="Google" id="ProtNLM"/>
    </source>
</evidence>